<dbReference type="InterPro" id="IPR001128">
    <property type="entry name" value="Cyt_P450"/>
</dbReference>
<dbReference type="EMBL" id="HG939454">
    <property type="protein sequence ID" value="CDN65465.1"/>
    <property type="molecule type" value="mRNA"/>
</dbReference>
<evidence type="ECO:0000256" key="6">
    <source>
        <dbReference type="ARBA" id="ARBA00023002"/>
    </source>
</evidence>
<evidence type="ECO:0000256" key="9">
    <source>
        <dbReference type="PIRSR" id="PIRSR602403-1"/>
    </source>
</evidence>
<evidence type="ECO:0000256" key="4">
    <source>
        <dbReference type="ARBA" id="ARBA00022617"/>
    </source>
</evidence>
<dbReference type="InterPro" id="IPR002403">
    <property type="entry name" value="Cyt_P450_E_grp-IV"/>
</dbReference>
<organism evidence="10">
    <name type="scientific">Phaffia rhodozyma</name>
    <name type="common">Yeast</name>
    <name type="synonym">Xanthophyllomyces dendrorhous</name>
    <dbReference type="NCBI Taxonomy" id="264483"/>
    <lineage>
        <taxon>Eukaryota</taxon>
        <taxon>Fungi</taxon>
        <taxon>Dikarya</taxon>
        <taxon>Basidiomycota</taxon>
        <taxon>Agaricomycotina</taxon>
        <taxon>Tremellomycetes</taxon>
        <taxon>Cystofilobasidiales</taxon>
        <taxon>Mrakiaceae</taxon>
        <taxon>Phaffia</taxon>
    </lineage>
</organism>
<evidence type="ECO:0000256" key="1">
    <source>
        <dbReference type="ARBA" id="ARBA00001971"/>
    </source>
</evidence>
<dbReference type="CDD" id="cd11069">
    <property type="entry name" value="CYP_FUM15-like"/>
    <property type="match status" value="1"/>
</dbReference>
<evidence type="ECO:0000313" key="10">
    <source>
        <dbReference type="EMBL" id="CDN65465.1"/>
    </source>
</evidence>
<keyword evidence="4 9" id="KW-0349">Heme</keyword>
<dbReference type="SUPFAM" id="SSF48264">
    <property type="entry name" value="Cytochrome P450"/>
    <property type="match status" value="1"/>
</dbReference>
<reference evidence="10" key="1">
    <citation type="submission" date="2014-02" db="EMBL/GenBank/DDBJ databases">
        <title>Expression of Xanthophyllomyces dendrorhous cytochrome-P450 hydroxylases in Mucor circinelloides.</title>
        <authorList>
            <person name="Csernetics A."/>
            <person name="Toth E."/>
            <person name="Farkas A."/>
            <person name="Nagy G."/>
            <person name="Bencsik O."/>
            <person name="Vagvolgyi C."/>
            <person name="Papp T."/>
        </authorList>
    </citation>
    <scope>NUCLEOTIDE SEQUENCE</scope>
    <source>
        <strain evidence="10">CBS 6938</strain>
    </source>
</reference>
<dbReference type="Pfam" id="PF00067">
    <property type="entry name" value="p450"/>
    <property type="match status" value="1"/>
</dbReference>
<dbReference type="GO" id="GO:0016705">
    <property type="term" value="F:oxidoreductase activity, acting on paired donors, with incorporation or reduction of molecular oxygen"/>
    <property type="evidence" value="ECO:0007669"/>
    <property type="project" value="InterPro"/>
</dbReference>
<dbReference type="InterPro" id="IPR036396">
    <property type="entry name" value="Cyt_P450_sf"/>
</dbReference>
<dbReference type="GO" id="GO:0020037">
    <property type="term" value="F:heme binding"/>
    <property type="evidence" value="ECO:0007669"/>
    <property type="project" value="InterPro"/>
</dbReference>
<dbReference type="GO" id="GO:0005506">
    <property type="term" value="F:iron ion binding"/>
    <property type="evidence" value="ECO:0007669"/>
    <property type="project" value="InterPro"/>
</dbReference>
<dbReference type="PANTHER" id="PTHR24305">
    <property type="entry name" value="CYTOCHROME P450"/>
    <property type="match status" value="1"/>
</dbReference>
<dbReference type="Gene3D" id="1.10.630.10">
    <property type="entry name" value="Cytochrome P450"/>
    <property type="match status" value="1"/>
</dbReference>
<keyword evidence="5 9" id="KW-0479">Metal-binding</keyword>
<comment type="cofactor">
    <cofactor evidence="1 9">
        <name>heme</name>
        <dbReference type="ChEBI" id="CHEBI:30413"/>
    </cofactor>
</comment>
<dbReference type="InterPro" id="IPR050121">
    <property type="entry name" value="Cytochrome_P450_monoxygenase"/>
</dbReference>
<dbReference type="GO" id="GO:0004497">
    <property type="term" value="F:monooxygenase activity"/>
    <property type="evidence" value="ECO:0007669"/>
    <property type="project" value="UniProtKB-KW"/>
</dbReference>
<comment type="similarity">
    <text evidence="3">Belongs to the cytochrome P450 family.</text>
</comment>
<keyword evidence="8" id="KW-0503">Monooxygenase</keyword>
<sequence>MFILVLLTGALGLAAFSWASIAFFSLYLAPRRSSLYNLQGPNHTNYFTGNFLDILSARTGEEHAKYREKYGSTLRFAGIAGAPVLNSTDPKVFNHVMKEAYDYPKPGMAARVLRIATGDGVVTAEGEAHKRHRRIMIPSLSAQAVKSMVPIFLEKGMELVDKMMEDAAEKDMAVGESAGEKKATRLETEGVDVKDWVGRATLDVMALAGFDYKSDSLQNKTNELYVAFVGLTDGFAPTLDSFKAIMWDFVPYFRTMKRRHEIPLTQGLAVSRRVGIELMEQKKQAVLGSASDQAVDKKDVQGRDILSLLVRATSPPTCLNLKSCPMRRYSLRSVTCYLLDMKLSSTVLTWMFHRLSEDKAVQDKLREEICQIDTDMPTLDELNALPYLEAFVKESLRLDPPSPYANRECLKDEDFIPLAEPVIGRDGSVINEVRITKGTMVMLPLFNINRSKFIYGEDAEEFRPERWLEDVTDSLNSIEAPYGHQASFISGPRACFGWRFAVAEMKAFLFVTLRRVQFEPIISHPEYEHITLIISRPRIVGREKEGYQMRLQVKPVE</sequence>
<feature type="binding site" description="axial binding residue" evidence="9">
    <location>
        <position position="495"/>
    </location>
    <ligand>
        <name>heme</name>
        <dbReference type="ChEBI" id="CHEBI:30413"/>
    </ligand>
    <ligandPart>
        <name>Fe</name>
        <dbReference type="ChEBI" id="CHEBI:18248"/>
    </ligandPart>
</feature>
<gene>
    <name evidence="10" type="primary">crtS_1</name>
</gene>
<evidence type="ECO:0000256" key="5">
    <source>
        <dbReference type="ARBA" id="ARBA00022723"/>
    </source>
</evidence>
<evidence type="ECO:0000256" key="3">
    <source>
        <dbReference type="ARBA" id="ARBA00010617"/>
    </source>
</evidence>
<evidence type="ECO:0000256" key="7">
    <source>
        <dbReference type="ARBA" id="ARBA00023004"/>
    </source>
</evidence>
<name>A0A0A8KXB4_PHARH</name>
<keyword evidence="6" id="KW-0560">Oxidoreductase</keyword>
<protein>
    <submittedName>
        <fullName evidence="10">Cytochrome-P450 hydroxylase/astaxanthin synthase</fullName>
    </submittedName>
</protein>
<proteinExistence type="evidence at transcript level"/>
<dbReference type="AlphaFoldDB" id="A0A0A8KXB4"/>
<dbReference type="PANTHER" id="PTHR24305:SF166">
    <property type="entry name" value="CYTOCHROME P450 12A4, MITOCHONDRIAL-RELATED"/>
    <property type="match status" value="1"/>
</dbReference>
<keyword evidence="7 9" id="KW-0408">Iron</keyword>
<comment type="pathway">
    <text evidence="2">Secondary metabolite biosynthesis.</text>
</comment>
<evidence type="ECO:0000256" key="2">
    <source>
        <dbReference type="ARBA" id="ARBA00005179"/>
    </source>
</evidence>
<dbReference type="PRINTS" id="PR00465">
    <property type="entry name" value="EP450IV"/>
</dbReference>
<accession>A0A0A8KXB4</accession>
<evidence type="ECO:0000256" key="8">
    <source>
        <dbReference type="ARBA" id="ARBA00023033"/>
    </source>
</evidence>